<protein>
    <recommendedName>
        <fullName evidence="1">Sin domain-containing protein</fullName>
    </recommendedName>
</protein>
<evidence type="ECO:0000259" key="1">
    <source>
        <dbReference type="PROSITE" id="PS51500"/>
    </source>
</evidence>
<dbReference type="InterPro" id="IPR010981">
    <property type="entry name" value="SinR/SinI_dimer_dom"/>
</dbReference>
<dbReference type="PROSITE" id="PS51500">
    <property type="entry name" value="SIN"/>
    <property type="match status" value="1"/>
</dbReference>
<proteinExistence type="predicted"/>
<sequence length="45" mass="5254">MIVQERVVGVMDEEWLELICEAKMLGLSIEEVQTFLNQKEQKDNS</sequence>
<reference evidence="2 3" key="1">
    <citation type="journal article" date="2022" name="Int. J. Syst. Evol. Microbiol.">
        <title>Neobacillus kokaensis sp. nov., isolated from soil.</title>
        <authorList>
            <person name="Yuki K."/>
            <person name="Matsubara H."/>
            <person name="Yamaguchi S."/>
        </authorList>
    </citation>
    <scope>NUCLEOTIDE SEQUENCE [LARGE SCALE GENOMIC DNA]</scope>
    <source>
        <strain evidence="2 3">LOB 377</strain>
    </source>
</reference>
<gene>
    <name evidence="2" type="ORF">AM1BK_38160</name>
</gene>
<accession>A0ABQ3N8D2</accession>
<feature type="domain" description="Sin" evidence="1">
    <location>
        <begin position="2"/>
        <end position="40"/>
    </location>
</feature>
<dbReference type="SUPFAM" id="SSF47406">
    <property type="entry name" value="SinR repressor dimerisation domain-like"/>
    <property type="match status" value="1"/>
</dbReference>
<dbReference type="RefSeq" id="WP_308435613.1">
    <property type="nucleotide sequence ID" value="NZ_BNDS01000020.1"/>
</dbReference>
<dbReference type="Pfam" id="PF08671">
    <property type="entry name" value="SinI"/>
    <property type="match status" value="1"/>
</dbReference>
<name>A0ABQ3N8D2_9BACI</name>
<dbReference type="InterPro" id="IPR036281">
    <property type="entry name" value="SinR/SinI_dimer_dom_sf"/>
</dbReference>
<dbReference type="EMBL" id="BNDS01000020">
    <property type="protein sequence ID" value="GHI00274.1"/>
    <property type="molecule type" value="Genomic_DNA"/>
</dbReference>
<dbReference type="Proteomes" id="UP000637074">
    <property type="component" value="Unassembled WGS sequence"/>
</dbReference>
<organism evidence="2 3">
    <name type="scientific">Neobacillus kokaensis</name>
    <dbReference type="NCBI Taxonomy" id="2759023"/>
    <lineage>
        <taxon>Bacteria</taxon>
        <taxon>Bacillati</taxon>
        <taxon>Bacillota</taxon>
        <taxon>Bacilli</taxon>
        <taxon>Bacillales</taxon>
        <taxon>Bacillaceae</taxon>
        <taxon>Neobacillus</taxon>
    </lineage>
</organism>
<comment type="caution">
    <text evidence="2">The sequence shown here is derived from an EMBL/GenBank/DDBJ whole genome shotgun (WGS) entry which is preliminary data.</text>
</comment>
<evidence type="ECO:0000313" key="3">
    <source>
        <dbReference type="Proteomes" id="UP000637074"/>
    </source>
</evidence>
<keyword evidence="3" id="KW-1185">Reference proteome</keyword>
<evidence type="ECO:0000313" key="2">
    <source>
        <dbReference type="EMBL" id="GHI00274.1"/>
    </source>
</evidence>